<proteinExistence type="predicted"/>
<accession>A0ACC2VVG3</accession>
<dbReference type="Proteomes" id="UP001230649">
    <property type="component" value="Unassembled WGS sequence"/>
</dbReference>
<comment type="caution">
    <text evidence="1">The sequence shown here is derived from an EMBL/GenBank/DDBJ whole genome shotgun (WGS) entry which is preliminary data.</text>
</comment>
<name>A0ACC2VVG3_9TREE</name>
<evidence type="ECO:0000313" key="2">
    <source>
        <dbReference type="Proteomes" id="UP001230649"/>
    </source>
</evidence>
<sequence>MTSLFGKRGKLETAVPNVDREEHRAVLQRDNFYLKYNIDTILNKLLAARKSPTDICINLPRDEIVYVCMASREVLMSQPSLVELEAPVKICGDTHGQFYDLLRIYEYGGFPPQANYLFLGDYVDRGRHNIETAVLQLAFKIKYPENFFILRGNHESAGVNGHYGFADECKRRYDLKLWKTFSDTFNCLPPCAIVSDKIICMHGGISPEITSLEQLRRIVRPTEIPNGGLLADLLWSDPDKDVVGWSESSRGVGYSFGPDVITKFLQKFDLDLIARAHQVVEDGYEFCAKRQCVTIFSAPNYCGAQDNAGAIMTVDENLLCSFQILKGSTTEHKYPRWQNNVSGKKAPVRQARTPFAIA</sequence>
<evidence type="ECO:0000313" key="1">
    <source>
        <dbReference type="EMBL" id="KAJ9103327.1"/>
    </source>
</evidence>
<organism evidence="1 2">
    <name type="scientific">Naganishia adeliensis</name>
    <dbReference type="NCBI Taxonomy" id="92952"/>
    <lineage>
        <taxon>Eukaryota</taxon>
        <taxon>Fungi</taxon>
        <taxon>Dikarya</taxon>
        <taxon>Basidiomycota</taxon>
        <taxon>Agaricomycotina</taxon>
        <taxon>Tremellomycetes</taxon>
        <taxon>Filobasidiales</taxon>
        <taxon>Filobasidiaceae</taxon>
        <taxon>Naganishia</taxon>
    </lineage>
</organism>
<reference evidence="1" key="1">
    <citation type="submission" date="2023-04" db="EMBL/GenBank/DDBJ databases">
        <title>Draft Genome sequencing of Naganishia species isolated from polar environments using Oxford Nanopore Technology.</title>
        <authorList>
            <person name="Leo P."/>
            <person name="Venkateswaran K."/>
        </authorList>
    </citation>
    <scope>NUCLEOTIDE SEQUENCE</scope>
    <source>
        <strain evidence="1">MNA-CCFEE 5262</strain>
    </source>
</reference>
<dbReference type="EMBL" id="JASBWS010000059">
    <property type="protein sequence ID" value="KAJ9103327.1"/>
    <property type="molecule type" value="Genomic_DNA"/>
</dbReference>
<protein>
    <submittedName>
        <fullName evidence="1">Phosphoprotein phosphatase PP4 catalytic subunit</fullName>
    </submittedName>
</protein>
<gene>
    <name evidence="1" type="primary">PPH3</name>
    <name evidence="1" type="ORF">QFC20_004804</name>
</gene>
<keyword evidence="2" id="KW-1185">Reference proteome</keyword>